<evidence type="ECO:0000313" key="3">
    <source>
        <dbReference type="Proteomes" id="UP001066276"/>
    </source>
</evidence>
<feature type="region of interest" description="Disordered" evidence="1">
    <location>
        <begin position="65"/>
        <end position="177"/>
    </location>
</feature>
<reference evidence="2" key="1">
    <citation type="journal article" date="2022" name="bioRxiv">
        <title>Sequencing and chromosome-scale assembly of the giantPleurodeles waltlgenome.</title>
        <authorList>
            <person name="Brown T."/>
            <person name="Elewa A."/>
            <person name="Iarovenko S."/>
            <person name="Subramanian E."/>
            <person name="Araus A.J."/>
            <person name="Petzold A."/>
            <person name="Susuki M."/>
            <person name="Suzuki K.-i.T."/>
            <person name="Hayashi T."/>
            <person name="Toyoda A."/>
            <person name="Oliveira C."/>
            <person name="Osipova E."/>
            <person name="Leigh N.D."/>
            <person name="Simon A."/>
            <person name="Yun M.H."/>
        </authorList>
    </citation>
    <scope>NUCLEOTIDE SEQUENCE</scope>
    <source>
        <strain evidence="2">20211129_DDA</strain>
        <tissue evidence="2">Liver</tissue>
    </source>
</reference>
<sequence>MCNDSIKNVVHVLFFCPDFFGQGENRYYCGYKTLANFTKSSFNQIRINVLLSACDGPDWADPHNFSAGADTSWADPDVSPGSTNQVRPSPSTLEPGSSKSQVAQQRKEKAGVRRRIGSVGTASTEDAKDELGRFARIQEPRGLPVPSAPLECGTGEKTRTAAVPTRDEESRLREAEL</sequence>
<evidence type="ECO:0000313" key="2">
    <source>
        <dbReference type="EMBL" id="KAJ1142925.1"/>
    </source>
</evidence>
<dbReference type="AlphaFoldDB" id="A0AAV7QX06"/>
<dbReference type="Proteomes" id="UP001066276">
    <property type="component" value="Chromosome 6"/>
</dbReference>
<accession>A0AAV7QX06</accession>
<keyword evidence="3" id="KW-1185">Reference proteome</keyword>
<protein>
    <submittedName>
        <fullName evidence="2">Uncharacterized protein</fullName>
    </submittedName>
</protein>
<dbReference type="EMBL" id="JANPWB010000010">
    <property type="protein sequence ID" value="KAJ1142925.1"/>
    <property type="molecule type" value="Genomic_DNA"/>
</dbReference>
<comment type="caution">
    <text evidence="2">The sequence shown here is derived from an EMBL/GenBank/DDBJ whole genome shotgun (WGS) entry which is preliminary data.</text>
</comment>
<proteinExistence type="predicted"/>
<evidence type="ECO:0000256" key="1">
    <source>
        <dbReference type="SAM" id="MobiDB-lite"/>
    </source>
</evidence>
<name>A0AAV7QX06_PLEWA</name>
<feature type="compositionally biased region" description="Polar residues" evidence="1">
    <location>
        <begin position="80"/>
        <end position="104"/>
    </location>
</feature>
<gene>
    <name evidence="2" type="ORF">NDU88_009237</name>
</gene>
<feature type="compositionally biased region" description="Basic and acidic residues" evidence="1">
    <location>
        <begin position="125"/>
        <end position="139"/>
    </location>
</feature>
<feature type="compositionally biased region" description="Basic and acidic residues" evidence="1">
    <location>
        <begin position="154"/>
        <end position="177"/>
    </location>
</feature>
<organism evidence="2 3">
    <name type="scientific">Pleurodeles waltl</name>
    <name type="common">Iberian ribbed newt</name>
    <dbReference type="NCBI Taxonomy" id="8319"/>
    <lineage>
        <taxon>Eukaryota</taxon>
        <taxon>Metazoa</taxon>
        <taxon>Chordata</taxon>
        <taxon>Craniata</taxon>
        <taxon>Vertebrata</taxon>
        <taxon>Euteleostomi</taxon>
        <taxon>Amphibia</taxon>
        <taxon>Batrachia</taxon>
        <taxon>Caudata</taxon>
        <taxon>Salamandroidea</taxon>
        <taxon>Salamandridae</taxon>
        <taxon>Pleurodelinae</taxon>
        <taxon>Pleurodeles</taxon>
    </lineage>
</organism>